<accession>H9UFG2</accession>
<dbReference type="PRINTS" id="PR00260">
    <property type="entry name" value="CHEMTRNSDUCR"/>
</dbReference>
<organism evidence="13 14">
    <name type="scientific">Spirochaeta africana (strain ATCC 700263 / DSM 8902 / Z-7692)</name>
    <dbReference type="NCBI Taxonomy" id="889378"/>
    <lineage>
        <taxon>Bacteria</taxon>
        <taxon>Pseudomonadati</taxon>
        <taxon>Spirochaetota</taxon>
        <taxon>Spirochaetia</taxon>
        <taxon>Spirochaetales</taxon>
        <taxon>Spirochaetaceae</taxon>
        <taxon>Spirochaeta</taxon>
    </lineage>
</organism>
<keyword evidence="8" id="KW-0807">Transducer</keyword>
<evidence type="ECO:0000256" key="4">
    <source>
        <dbReference type="ARBA" id="ARBA00022692"/>
    </source>
</evidence>
<evidence type="ECO:0000256" key="6">
    <source>
        <dbReference type="ARBA" id="ARBA00023136"/>
    </source>
</evidence>
<keyword evidence="6 10" id="KW-0472">Membrane</keyword>
<gene>
    <name evidence="13" type="ordered locus">Spiaf_0146</name>
</gene>
<dbReference type="GO" id="GO:0006935">
    <property type="term" value="P:chemotaxis"/>
    <property type="evidence" value="ECO:0007669"/>
    <property type="project" value="UniProtKB-KW"/>
</dbReference>
<comment type="similarity">
    <text evidence="7">Belongs to the methyl-accepting chemotaxis (MCP) protein family.</text>
</comment>
<comment type="subcellular location">
    <subcellularLocation>
        <location evidence="1">Cell membrane</location>
        <topology evidence="1">Multi-pass membrane protein</topology>
    </subcellularLocation>
</comment>
<dbReference type="GO" id="GO:0007165">
    <property type="term" value="P:signal transduction"/>
    <property type="evidence" value="ECO:0007669"/>
    <property type="project" value="UniProtKB-KW"/>
</dbReference>
<evidence type="ECO:0000256" key="7">
    <source>
        <dbReference type="ARBA" id="ARBA00029447"/>
    </source>
</evidence>
<dbReference type="KEGG" id="sfc:Spiaf_0146"/>
<dbReference type="PANTHER" id="PTHR43531">
    <property type="entry name" value="PROTEIN ICFG"/>
    <property type="match status" value="1"/>
</dbReference>
<dbReference type="GO" id="GO:0005886">
    <property type="term" value="C:plasma membrane"/>
    <property type="evidence" value="ECO:0007669"/>
    <property type="project" value="UniProtKB-SubCell"/>
</dbReference>
<feature type="domain" description="Methyl-accepting transducer" evidence="11">
    <location>
        <begin position="381"/>
        <end position="596"/>
    </location>
</feature>
<evidence type="ECO:0000313" key="13">
    <source>
        <dbReference type="EMBL" id="AFG36255.1"/>
    </source>
</evidence>
<evidence type="ECO:0000256" key="1">
    <source>
        <dbReference type="ARBA" id="ARBA00004651"/>
    </source>
</evidence>
<feature type="compositionally biased region" description="Low complexity" evidence="9">
    <location>
        <begin position="582"/>
        <end position="604"/>
    </location>
</feature>
<feature type="region of interest" description="Disordered" evidence="9">
    <location>
        <begin position="629"/>
        <end position="716"/>
    </location>
</feature>
<dbReference type="InterPro" id="IPR004090">
    <property type="entry name" value="Chemotax_Me-accpt_rcpt"/>
</dbReference>
<evidence type="ECO:0000256" key="3">
    <source>
        <dbReference type="ARBA" id="ARBA00022500"/>
    </source>
</evidence>
<dbReference type="RefSeq" id="WP_014454253.1">
    <property type="nucleotide sequence ID" value="NC_017098.1"/>
</dbReference>
<dbReference type="Pfam" id="PF00015">
    <property type="entry name" value="MCPsignal"/>
    <property type="match status" value="1"/>
</dbReference>
<dbReference type="Gene3D" id="1.10.287.950">
    <property type="entry name" value="Methyl-accepting chemotaxis protein"/>
    <property type="match status" value="1"/>
</dbReference>
<dbReference type="PROSITE" id="PS50885">
    <property type="entry name" value="HAMP"/>
    <property type="match status" value="1"/>
</dbReference>
<evidence type="ECO:0000259" key="12">
    <source>
        <dbReference type="PROSITE" id="PS50885"/>
    </source>
</evidence>
<feature type="transmembrane region" description="Helical" evidence="10">
    <location>
        <begin position="283"/>
        <end position="306"/>
    </location>
</feature>
<dbReference type="InterPro" id="IPR004089">
    <property type="entry name" value="MCPsignal_dom"/>
</dbReference>
<dbReference type="CDD" id="cd12912">
    <property type="entry name" value="PDC2_MCP_like"/>
    <property type="match status" value="1"/>
</dbReference>
<dbReference type="Pfam" id="PF02743">
    <property type="entry name" value="dCache_1"/>
    <property type="match status" value="1"/>
</dbReference>
<dbReference type="CDD" id="cd11386">
    <property type="entry name" value="MCP_signal"/>
    <property type="match status" value="1"/>
</dbReference>
<dbReference type="STRING" id="889378.Spiaf_0146"/>
<feature type="region of interest" description="Disordered" evidence="9">
    <location>
        <begin position="375"/>
        <end position="414"/>
    </location>
</feature>
<sequence length="716" mass="75763">MQGFKTLRGRMMALFGGMAAALLLVLAGILLWQVGRAQRTTIDELATEIVEARAAEVGRWLDGHINEVRGLSNLNIIREGDFEAIAEYVTGRATTLNDEHLQIFFADTTGSFITSGNERGSVAARDYFQEIITDGAPDAVSQALESVSTDDDIIVVASAVVGFDGELVGLMGATITLNMFSEIVGGMRFGEDGVGMIVDGEGLVAAHPDAAIRMQLNLLDAPNFPGLDAIGRAIVQGLPGEMDYQRDDGTRMHAIFSPVPGSPNWAVAYLIPYSDLNAAIYRLSWIISLLVAGTIGVMLIAAMVVANLTARPIVESVAQAQTIAQGDLTREIPPVYLQRRDEIGTLAKALDSMQEQLTDVVQSIQQTAEYVSAGSREMSDAAQEVSNGSEQLSSTAQELSQGTSQQAASVEQVSASMEQMAANIQQSADNAMATEQIANQSADEAEQGGKAVGETVVAMKQIAEKIAIIEDIARETNMLSLNAAIEAARAGEHGKGFAVVAAQVRKLAENSSKAAGEISNLSTHSVKIAEEAGQMLERIVPNIRKTAELVQEISASSREMNSGAGQVNAAVSQLDQVVQQSSASAEQVASTSEEQSSQTEQMAATAEQLSAQARQLEEVIAFFKTAARQAGALPGPQPSPRSGERSGERAGDRGARDARAASSPSRGAATAARTREAAAPASPRAGERHQPRPKQTGITLAQRPLLNDDDADFEEF</sequence>
<protein>
    <submittedName>
        <fullName evidence="13">Methyl-accepting chemotaxis protein</fullName>
    </submittedName>
</protein>
<feature type="compositionally biased region" description="Acidic residues" evidence="9">
    <location>
        <begin position="707"/>
        <end position="716"/>
    </location>
</feature>
<dbReference type="CDD" id="cd12914">
    <property type="entry name" value="PDC1_DGC_like"/>
    <property type="match status" value="1"/>
</dbReference>
<feature type="region of interest" description="Disordered" evidence="9">
    <location>
        <begin position="582"/>
        <end position="606"/>
    </location>
</feature>
<dbReference type="CDD" id="cd06225">
    <property type="entry name" value="HAMP"/>
    <property type="match status" value="1"/>
</dbReference>
<dbReference type="InterPro" id="IPR003660">
    <property type="entry name" value="HAMP_dom"/>
</dbReference>
<dbReference type="EMBL" id="CP003282">
    <property type="protein sequence ID" value="AFG36255.1"/>
    <property type="molecule type" value="Genomic_DNA"/>
</dbReference>
<evidence type="ECO:0000256" key="10">
    <source>
        <dbReference type="SAM" id="Phobius"/>
    </source>
</evidence>
<dbReference type="Proteomes" id="UP000007383">
    <property type="component" value="Chromosome"/>
</dbReference>
<evidence type="ECO:0000256" key="8">
    <source>
        <dbReference type="PROSITE-ProRule" id="PRU00284"/>
    </source>
</evidence>
<keyword evidence="14" id="KW-1185">Reference proteome</keyword>
<dbReference type="SMART" id="SM00304">
    <property type="entry name" value="HAMP"/>
    <property type="match status" value="2"/>
</dbReference>
<dbReference type="AlphaFoldDB" id="H9UFG2"/>
<dbReference type="HOGENOM" id="CLU_000445_107_12_12"/>
<keyword evidence="3" id="KW-0145">Chemotaxis</keyword>
<dbReference type="Pfam" id="PF00672">
    <property type="entry name" value="HAMP"/>
    <property type="match status" value="1"/>
</dbReference>
<feature type="compositionally biased region" description="Polar residues" evidence="9">
    <location>
        <begin position="384"/>
        <end position="414"/>
    </location>
</feature>
<dbReference type="PANTHER" id="PTHR43531:SF11">
    <property type="entry name" value="METHYL-ACCEPTING CHEMOTAXIS PROTEIN 3"/>
    <property type="match status" value="1"/>
</dbReference>
<dbReference type="GO" id="GO:0004888">
    <property type="term" value="F:transmembrane signaling receptor activity"/>
    <property type="evidence" value="ECO:0007669"/>
    <property type="project" value="InterPro"/>
</dbReference>
<evidence type="ECO:0000313" key="14">
    <source>
        <dbReference type="Proteomes" id="UP000007383"/>
    </source>
</evidence>
<dbReference type="eggNOG" id="COG0840">
    <property type="taxonomic scope" value="Bacteria"/>
</dbReference>
<dbReference type="PROSITE" id="PS50111">
    <property type="entry name" value="CHEMOTAXIS_TRANSDUC_2"/>
    <property type="match status" value="1"/>
</dbReference>
<evidence type="ECO:0000256" key="2">
    <source>
        <dbReference type="ARBA" id="ARBA00022475"/>
    </source>
</evidence>
<dbReference type="PATRIC" id="fig|889378.3.peg.149"/>
<feature type="domain" description="HAMP" evidence="12">
    <location>
        <begin position="307"/>
        <end position="362"/>
    </location>
</feature>
<proteinExistence type="inferred from homology"/>
<evidence type="ECO:0000256" key="5">
    <source>
        <dbReference type="ARBA" id="ARBA00022989"/>
    </source>
</evidence>
<reference evidence="14" key="1">
    <citation type="journal article" date="2013" name="Stand. Genomic Sci.">
        <title>Complete genome sequence of the halophilic bacterium Spirochaeta africana type strain (Z-7692(T)) from the alkaline Lake Magadi in the East African Rift.</title>
        <authorList>
            <person name="Liolos K."/>
            <person name="Abt B."/>
            <person name="Scheuner C."/>
            <person name="Teshima H."/>
            <person name="Held B."/>
            <person name="Lapidus A."/>
            <person name="Nolan M."/>
            <person name="Lucas S."/>
            <person name="Deshpande S."/>
            <person name="Cheng J.F."/>
            <person name="Tapia R."/>
            <person name="Goodwin L.A."/>
            <person name="Pitluck S."/>
            <person name="Pagani I."/>
            <person name="Ivanova N."/>
            <person name="Mavromatis K."/>
            <person name="Mikhailova N."/>
            <person name="Huntemann M."/>
            <person name="Pati A."/>
            <person name="Chen A."/>
            <person name="Palaniappan K."/>
            <person name="Land M."/>
            <person name="Rohde M."/>
            <person name="Tindall B.J."/>
            <person name="Detter J.C."/>
            <person name="Goker M."/>
            <person name="Bristow J."/>
            <person name="Eisen J.A."/>
            <person name="Markowitz V."/>
            <person name="Hugenholtz P."/>
            <person name="Woyke T."/>
            <person name="Klenk H.P."/>
            <person name="Kyrpides N.C."/>
        </authorList>
    </citation>
    <scope>NUCLEOTIDE SEQUENCE</scope>
    <source>
        <strain evidence="14">ATCC 700263 / DSM 8902 / Z-7692</strain>
    </source>
</reference>
<keyword evidence="2" id="KW-1003">Cell membrane</keyword>
<evidence type="ECO:0000259" key="11">
    <source>
        <dbReference type="PROSITE" id="PS50111"/>
    </source>
</evidence>
<evidence type="ECO:0000256" key="9">
    <source>
        <dbReference type="SAM" id="MobiDB-lite"/>
    </source>
</evidence>
<feature type="compositionally biased region" description="Basic and acidic residues" evidence="9">
    <location>
        <begin position="642"/>
        <end position="659"/>
    </location>
</feature>
<dbReference type="InterPro" id="IPR051310">
    <property type="entry name" value="MCP_chemotaxis"/>
</dbReference>
<dbReference type="InterPro" id="IPR033479">
    <property type="entry name" value="dCache_1"/>
</dbReference>
<feature type="compositionally biased region" description="Low complexity" evidence="9">
    <location>
        <begin position="660"/>
        <end position="684"/>
    </location>
</feature>
<name>H9UFG2_SPIAZ</name>
<dbReference type="SMART" id="SM00283">
    <property type="entry name" value="MA"/>
    <property type="match status" value="1"/>
</dbReference>
<dbReference type="OrthoDB" id="9762005at2"/>
<dbReference type="SUPFAM" id="SSF58104">
    <property type="entry name" value="Methyl-accepting chemotaxis protein (MCP) signaling domain"/>
    <property type="match status" value="1"/>
</dbReference>
<keyword evidence="5 10" id="KW-1133">Transmembrane helix</keyword>
<keyword evidence="4 10" id="KW-0812">Transmembrane</keyword>
<dbReference type="Gene3D" id="3.30.450.20">
    <property type="entry name" value="PAS domain"/>
    <property type="match status" value="1"/>
</dbReference>